<organism evidence="1 2">
    <name type="scientific">Candidatus Filomicrobium marinum</name>
    <dbReference type="NCBI Taxonomy" id="1608628"/>
    <lineage>
        <taxon>Bacteria</taxon>
        <taxon>Pseudomonadati</taxon>
        <taxon>Pseudomonadota</taxon>
        <taxon>Alphaproteobacteria</taxon>
        <taxon>Hyphomicrobiales</taxon>
        <taxon>Hyphomicrobiaceae</taxon>
        <taxon>Filomicrobium</taxon>
    </lineage>
</organism>
<dbReference type="KEGG" id="fiy:BN1229_v1_0715"/>
<dbReference type="EMBL" id="LN829119">
    <property type="protein sequence ID" value="CPR16234.1"/>
    <property type="molecule type" value="Genomic_DNA"/>
</dbReference>
<dbReference type="Proteomes" id="UP000033187">
    <property type="component" value="Chromosome 1"/>
</dbReference>
<reference evidence="2" key="1">
    <citation type="submission" date="2015-02" db="EMBL/GenBank/DDBJ databases">
        <authorList>
            <person name="Chooi Y.-H."/>
        </authorList>
    </citation>
    <scope>NUCLEOTIDE SEQUENCE [LARGE SCALE GENOMIC DNA]</scope>
    <source>
        <strain evidence="2">strain Y</strain>
    </source>
</reference>
<accession>A0A0D6JBK0</accession>
<gene>
    <name evidence="1" type="ORF">YBN1229_v1_0715</name>
</gene>
<dbReference type="KEGG" id="fil:BN1229_v1_0712"/>
<protein>
    <submittedName>
        <fullName evidence="1">Uncharacterized protein</fullName>
    </submittedName>
</protein>
<keyword evidence="2" id="KW-1185">Reference proteome</keyword>
<proteinExistence type="predicted"/>
<evidence type="ECO:0000313" key="2">
    <source>
        <dbReference type="Proteomes" id="UP000033187"/>
    </source>
</evidence>
<evidence type="ECO:0000313" key="1">
    <source>
        <dbReference type="EMBL" id="CPR16234.1"/>
    </source>
</evidence>
<dbReference type="AlphaFoldDB" id="A0A0D6JBK0"/>
<sequence length="113" mass="12368">MSTGQSKLFHPKWFPTLSIVAFGRNLGTVLLRIRQRRHILLGMDFVGVEFDLVDKLMPVSVAAVERVEVVRRFSEGDGFEQALHCYGGEGNPAGSGAAEVIPESLCGLLGRRV</sequence>
<name>A0A0D6JBK0_9HYPH</name>